<proteinExistence type="predicted"/>
<dbReference type="EnsemblPlants" id="KEH30746">
    <property type="protein sequence ID" value="KEH30746"/>
    <property type="gene ID" value="MTR_4g080803"/>
</dbReference>
<evidence type="ECO:0000313" key="2">
    <source>
        <dbReference type="EnsemblPlants" id="KEH30746"/>
    </source>
</evidence>
<keyword evidence="3" id="KW-1185">Reference proteome</keyword>
<evidence type="ECO:0000313" key="1">
    <source>
        <dbReference type="EMBL" id="KEH30746.1"/>
    </source>
</evidence>
<dbReference type="HOGENOM" id="CLU_2336834_0_0_1"/>
<protein>
    <submittedName>
        <fullName evidence="1 2">Uncharacterized protein</fullName>
    </submittedName>
</protein>
<sequence>MTSRNQFVLLDKLCWLGNGTVNCLECHHEPSDDEDEGLHDISGIELVAVVEQPLGLHLEVKNCGYHWIFKEDLEHLNAQMMHSRSGNSSVQIKYVTNA</sequence>
<name>A0A072UMZ1_MEDTR</name>
<reference evidence="1 3" key="2">
    <citation type="journal article" date="2014" name="BMC Genomics">
        <title>An improved genome release (version Mt4.0) for the model legume Medicago truncatula.</title>
        <authorList>
            <person name="Tang H."/>
            <person name="Krishnakumar V."/>
            <person name="Bidwell S."/>
            <person name="Rosen B."/>
            <person name="Chan A."/>
            <person name="Zhou S."/>
            <person name="Gentzbittel L."/>
            <person name="Childs K.L."/>
            <person name="Yandell M."/>
            <person name="Gundlach H."/>
            <person name="Mayer K.F."/>
            <person name="Schwartz D.C."/>
            <person name="Town C.D."/>
        </authorList>
    </citation>
    <scope>GENOME REANNOTATION</scope>
    <source>
        <strain evidence="1">A17</strain>
        <strain evidence="2 3">cv. Jemalong A17</strain>
    </source>
</reference>
<reference evidence="1 3" key="1">
    <citation type="journal article" date="2011" name="Nature">
        <title>The Medicago genome provides insight into the evolution of rhizobial symbioses.</title>
        <authorList>
            <person name="Young N.D."/>
            <person name="Debelle F."/>
            <person name="Oldroyd G.E."/>
            <person name="Geurts R."/>
            <person name="Cannon S.B."/>
            <person name="Udvardi M.K."/>
            <person name="Benedito V.A."/>
            <person name="Mayer K.F."/>
            <person name="Gouzy J."/>
            <person name="Schoof H."/>
            <person name="Van de Peer Y."/>
            <person name="Proost S."/>
            <person name="Cook D.R."/>
            <person name="Meyers B.C."/>
            <person name="Spannagl M."/>
            <person name="Cheung F."/>
            <person name="De Mita S."/>
            <person name="Krishnakumar V."/>
            <person name="Gundlach H."/>
            <person name="Zhou S."/>
            <person name="Mudge J."/>
            <person name="Bharti A.K."/>
            <person name="Murray J.D."/>
            <person name="Naoumkina M.A."/>
            <person name="Rosen B."/>
            <person name="Silverstein K.A."/>
            <person name="Tang H."/>
            <person name="Rombauts S."/>
            <person name="Zhao P.X."/>
            <person name="Zhou P."/>
            <person name="Barbe V."/>
            <person name="Bardou P."/>
            <person name="Bechner M."/>
            <person name="Bellec A."/>
            <person name="Berger A."/>
            <person name="Berges H."/>
            <person name="Bidwell S."/>
            <person name="Bisseling T."/>
            <person name="Choisne N."/>
            <person name="Couloux A."/>
            <person name="Denny R."/>
            <person name="Deshpande S."/>
            <person name="Dai X."/>
            <person name="Doyle J.J."/>
            <person name="Dudez A.M."/>
            <person name="Farmer A.D."/>
            <person name="Fouteau S."/>
            <person name="Franken C."/>
            <person name="Gibelin C."/>
            <person name="Gish J."/>
            <person name="Goldstein S."/>
            <person name="Gonzalez A.J."/>
            <person name="Green P.J."/>
            <person name="Hallab A."/>
            <person name="Hartog M."/>
            <person name="Hua A."/>
            <person name="Humphray S.J."/>
            <person name="Jeong D.H."/>
            <person name="Jing Y."/>
            <person name="Jocker A."/>
            <person name="Kenton S.M."/>
            <person name="Kim D.J."/>
            <person name="Klee K."/>
            <person name="Lai H."/>
            <person name="Lang C."/>
            <person name="Lin S."/>
            <person name="Macmil S.L."/>
            <person name="Magdelenat G."/>
            <person name="Matthews L."/>
            <person name="McCorrison J."/>
            <person name="Monaghan E.L."/>
            <person name="Mun J.H."/>
            <person name="Najar F.Z."/>
            <person name="Nicholson C."/>
            <person name="Noirot C."/>
            <person name="O'Bleness M."/>
            <person name="Paule C.R."/>
            <person name="Poulain J."/>
            <person name="Prion F."/>
            <person name="Qin B."/>
            <person name="Qu C."/>
            <person name="Retzel E.F."/>
            <person name="Riddle C."/>
            <person name="Sallet E."/>
            <person name="Samain S."/>
            <person name="Samson N."/>
            <person name="Sanders I."/>
            <person name="Saurat O."/>
            <person name="Scarpelli C."/>
            <person name="Schiex T."/>
            <person name="Segurens B."/>
            <person name="Severin A.J."/>
            <person name="Sherrier D.J."/>
            <person name="Shi R."/>
            <person name="Sims S."/>
            <person name="Singer S.R."/>
            <person name="Sinharoy S."/>
            <person name="Sterck L."/>
            <person name="Viollet A."/>
            <person name="Wang B.B."/>
            <person name="Wang K."/>
            <person name="Wang M."/>
            <person name="Wang X."/>
            <person name="Warfsmann J."/>
            <person name="Weissenbach J."/>
            <person name="White D.D."/>
            <person name="White J.D."/>
            <person name="Wiley G.B."/>
            <person name="Wincker P."/>
            <person name="Xing Y."/>
            <person name="Yang L."/>
            <person name="Yao Z."/>
            <person name="Ying F."/>
            <person name="Zhai J."/>
            <person name="Zhou L."/>
            <person name="Zuber A."/>
            <person name="Denarie J."/>
            <person name="Dixon R.A."/>
            <person name="May G.D."/>
            <person name="Schwartz D.C."/>
            <person name="Rogers J."/>
            <person name="Quetier F."/>
            <person name="Town C.D."/>
            <person name="Roe B.A."/>
        </authorList>
    </citation>
    <scope>NUCLEOTIDE SEQUENCE [LARGE SCALE GENOMIC DNA]</scope>
    <source>
        <strain evidence="1">A17</strain>
        <strain evidence="2 3">cv. Jemalong A17</strain>
    </source>
</reference>
<organism evidence="1 3">
    <name type="scientific">Medicago truncatula</name>
    <name type="common">Barrel medic</name>
    <name type="synonym">Medicago tribuloides</name>
    <dbReference type="NCBI Taxonomy" id="3880"/>
    <lineage>
        <taxon>Eukaryota</taxon>
        <taxon>Viridiplantae</taxon>
        <taxon>Streptophyta</taxon>
        <taxon>Embryophyta</taxon>
        <taxon>Tracheophyta</taxon>
        <taxon>Spermatophyta</taxon>
        <taxon>Magnoliopsida</taxon>
        <taxon>eudicotyledons</taxon>
        <taxon>Gunneridae</taxon>
        <taxon>Pentapetalae</taxon>
        <taxon>rosids</taxon>
        <taxon>fabids</taxon>
        <taxon>Fabales</taxon>
        <taxon>Fabaceae</taxon>
        <taxon>Papilionoideae</taxon>
        <taxon>50 kb inversion clade</taxon>
        <taxon>NPAAA clade</taxon>
        <taxon>Hologalegina</taxon>
        <taxon>IRL clade</taxon>
        <taxon>Trifolieae</taxon>
        <taxon>Medicago</taxon>
    </lineage>
</organism>
<gene>
    <name evidence="1" type="ordered locus">MTR_4g080803</name>
</gene>
<evidence type="ECO:0000313" key="3">
    <source>
        <dbReference type="Proteomes" id="UP000002051"/>
    </source>
</evidence>
<dbReference type="Proteomes" id="UP000002051">
    <property type="component" value="Chromosome 4"/>
</dbReference>
<accession>A0A072UMZ1</accession>
<reference evidence="2" key="3">
    <citation type="submission" date="2015-04" db="UniProtKB">
        <authorList>
            <consortium name="EnsemblPlants"/>
        </authorList>
    </citation>
    <scope>IDENTIFICATION</scope>
    <source>
        <strain evidence="2">cv. Jemalong A17</strain>
    </source>
</reference>
<dbReference type="AlphaFoldDB" id="A0A072UMZ1"/>
<dbReference type="EMBL" id="CM001220">
    <property type="protein sequence ID" value="KEH30746.1"/>
    <property type="molecule type" value="Genomic_DNA"/>
</dbReference>